<organism evidence="8 9">
    <name type="scientific">Hyaloperonospora brassicae</name>
    <name type="common">Brassica downy mildew</name>
    <name type="synonym">Peronospora brassicae</name>
    <dbReference type="NCBI Taxonomy" id="162125"/>
    <lineage>
        <taxon>Eukaryota</taxon>
        <taxon>Sar</taxon>
        <taxon>Stramenopiles</taxon>
        <taxon>Oomycota</taxon>
        <taxon>Peronosporomycetes</taxon>
        <taxon>Peronosporales</taxon>
        <taxon>Peronosporaceae</taxon>
        <taxon>Hyaloperonospora</taxon>
    </lineage>
</organism>
<evidence type="ECO:0008006" key="10">
    <source>
        <dbReference type="Google" id="ProtNLM"/>
    </source>
</evidence>
<dbReference type="Proteomes" id="UP001162031">
    <property type="component" value="Unassembled WGS sequence"/>
</dbReference>
<dbReference type="PANTHER" id="PTHR43867">
    <property type="entry name" value="CELLULOSE SYNTHASE CATALYTIC SUBUNIT A [UDP-FORMING]"/>
    <property type="match status" value="1"/>
</dbReference>
<gene>
    <name evidence="8" type="ORF">HBR001_LOCUS8843</name>
</gene>
<comment type="subcellular location">
    <subcellularLocation>
        <location evidence="1">Membrane</location>
        <topology evidence="1">Multi-pass membrane protein</topology>
    </subcellularLocation>
</comment>
<dbReference type="PANTHER" id="PTHR43867:SF8">
    <property type="entry name" value="GLYCOSIDE HYDROLASE FAMILY 8"/>
    <property type="match status" value="1"/>
</dbReference>
<dbReference type="AlphaFoldDB" id="A0AAV0V3N5"/>
<feature type="transmembrane region" description="Helical" evidence="7">
    <location>
        <begin position="296"/>
        <end position="316"/>
    </location>
</feature>
<evidence type="ECO:0000256" key="1">
    <source>
        <dbReference type="ARBA" id="ARBA00004141"/>
    </source>
</evidence>
<keyword evidence="9" id="KW-1185">Reference proteome</keyword>
<reference evidence="8" key="1">
    <citation type="submission" date="2022-12" db="EMBL/GenBank/DDBJ databases">
        <authorList>
            <person name="Webb A."/>
        </authorList>
    </citation>
    <scope>NUCLEOTIDE SEQUENCE</scope>
    <source>
        <strain evidence="8">Hp1</strain>
    </source>
</reference>
<comment type="caution">
    <text evidence="8">The sequence shown here is derived from an EMBL/GenBank/DDBJ whole genome shotgun (WGS) entry which is preliminary data.</text>
</comment>
<name>A0AAV0V3N5_HYABA</name>
<sequence>MSSNDELRAAADRWRSTAVAGVAPCALFMSHSPRDARRRERHVRGSGPSLACPSLASESSSLCAPWSGYPGQCGCFDGGRGRCNVSPYRLVFVSDRARATSAYQRFSLPLYGIRDWRFDSIFFGTADSADFEEFCIHVVPLLEVSRDLHRQFCGLTTRSVLMAPGKSDGQEECPPQVATVRLAATTTSRRFDRSPRRRTRWRRSLLRLVYPSASTSIEQCMFHVFHFGTAATGVVWLYYFTTVYAQQYLGTTRGRRYRVTHTLPASETDGCFSSTVNVDADAGDGYCIGNVPFTSWVMYAMMIFSEFLSFVVGLLFNFSMWRSICRGARYMDDFELPTPREQWPMVDILLCHYVEPVTGSMQTLKNYLSPQYAPELLDMSVLDVGYYNGPEQDDESLKTWLRQHSSVRELRKEGGKGAQRRDCSVGSLSDYFDFRERGILSVTFIGRMMPDTPHSRLENITNCLFNEGADGTYVLILDNDMKPYPKLFLAVLSFFFSEGEAVDGGGLQCSDDISWTHVFVAVMVSTRQLLPARMLCSVAEPSTRLVVFSTKKRWVNGGAQILLMQNGREVDLYWRLPRVPAPDPKPSLVFPRKMFSTTRRQHQRVAYAAGMAFVVVHYDDDNFEALQARVAGKDKSRANTGAGQKTSWIDITDVLLSFTLLFSQLVALIRFVEYAIAANPWNYVSAMFCGIFVMSQLYPMVKKSVPESSSWDHTAATFTANAFGSLLVVYSVVFVQLW</sequence>
<feature type="transmembrane region" description="Helical" evidence="7">
    <location>
        <begin position="713"/>
        <end position="737"/>
    </location>
</feature>
<evidence type="ECO:0000313" key="8">
    <source>
        <dbReference type="EMBL" id="CAI5742161.1"/>
    </source>
</evidence>
<keyword evidence="6 7" id="KW-0472">Membrane</keyword>
<dbReference type="InterPro" id="IPR050321">
    <property type="entry name" value="Glycosyltr_2/OpgH_subfam"/>
</dbReference>
<evidence type="ECO:0000256" key="6">
    <source>
        <dbReference type="ARBA" id="ARBA00023136"/>
    </source>
</evidence>
<evidence type="ECO:0000256" key="5">
    <source>
        <dbReference type="ARBA" id="ARBA00022989"/>
    </source>
</evidence>
<dbReference type="Gene3D" id="3.90.550.10">
    <property type="entry name" value="Spore Coat Polysaccharide Biosynthesis Protein SpsA, Chain A"/>
    <property type="match status" value="1"/>
</dbReference>
<proteinExistence type="predicted"/>
<keyword evidence="3" id="KW-0808">Transferase</keyword>
<dbReference type="GO" id="GO:0016757">
    <property type="term" value="F:glycosyltransferase activity"/>
    <property type="evidence" value="ECO:0007669"/>
    <property type="project" value="UniProtKB-KW"/>
</dbReference>
<evidence type="ECO:0000256" key="3">
    <source>
        <dbReference type="ARBA" id="ARBA00022679"/>
    </source>
</evidence>
<keyword evidence="4 7" id="KW-0812">Transmembrane</keyword>
<evidence type="ECO:0000256" key="7">
    <source>
        <dbReference type="SAM" id="Phobius"/>
    </source>
</evidence>
<feature type="transmembrane region" description="Helical" evidence="7">
    <location>
        <begin position="683"/>
        <end position="701"/>
    </location>
</feature>
<evidence type="ECO:0000256" key="2">
    <source>
        <dbReference type="ARBA" id="ARBA00022676"/>
    </source>
</evidence>
<protein>
    <recommendedName>
        <fullName evidence="10">Ceramide glucosyltransferase</fullName>
    </recommendedName>
</protein>
<keyword evidence="2" id="KW-0328">Glycosyltransferase</keyword>
<evidence type="ECO:0000313" key="9">
    <source>
        <dbReference type="Proteomes" id="UP001162031"/>
    </source>
</evidence>
<dbReference type="GO" id="GO:0016020">
    <property type="term" value="C:membrane"/>
    <property type="evidence" value="ECO:0007669"/>
    <property type="project" value="UniProtKB-SubCell"/>
</dbReference>
<dbReference type="InterPro" id="IPR029044">
    <property type="entry name" value="Nucleotide-diphossugar_trans"/>
</dbReference>
<dbReference type="EMBL" id="CANTFL010001463">
    <property type="protein sequence ID" value="CAI5742161.1"/>
    <property type="molecule type" value="Genomic_DNA"/>
</dbReference>
<accession>A0AAV0V3N5</accession>
<keyword evidence="5 7" id="KW-1133">Transmembrane helix</keyword>
<evidence type="ECO:0000256" key="4">
    <source>
        <dbReference type="ARBA" id="ARBA00022692"/>
    </source>
</evidence>